<dbReference type="STRING" id="1353537.TP2_02385"/>
<keyword evidence="2" id="KW-1185">Reference proteome</keyword>
<evidence type="ECO:0008006" key="3">
    <source>
        <dbReference type="Google" id="ProtNLM"/>
    </source>
</evidence>
<accession>A0A074K488</accession>
<dbReference type="Proteomes" id="UP000027432">
    <property type="component" value="Unassembled WGS sequence"/>
</dbReference>
<dbReference type="Gene3D" id="3.30.450.30">
    <property type="entry name" value="Dynein light chain 2a, cytoplasmic"/>
    <property type="match status" value="1"/>
</dbReference>
<name>A0A074K488_9RHOB</name>
<comment type="caution">
    <text evidence="1">The sequence shown here is derived from an EMBL/GenBank/DDBJ whole genome shotgun (WGS) entry which is preliminary data.</text>
</comment>
<reference evidence="1 2" key="1">
    <citation type="submission" date="2013-07" db="EMBL/GenBank/DDBJ databases">
        <title>Thioclava pacifica DSM 10166 Genome Sequencing.</title>
        <authorList>
            <person name="Lai Q."/>
            <person name="Shao Z."/>
        </authorList>
    </citation>
    <scope>NUCLEOTIDE SEQUENCE [LARGE SCALE GENOMIC DNA]</scope>
    <source>
        <strain evidence="1 2">DSM 10166</strain>
    </source>
</reference>
<dbReference type="OrthoDB" id="3781969at2"/>
<proteinExistence type="predicted"/>
<dbReference type="eggNOG" id="COG4753">
    <property type="taxonomic scope" value="Bacteria"/>
</dbReference>
<dbReference type="EMBL" id="AUND01000001">
    <property type="protein sequence ID" value="KEO56397.1"/>
    <property type="molecule type" value="Genomic_DNA"/>
</dbReference>
<protein>
    <recommendedName>
        <fullName evidence="3">Roadblock/LAMTOR2 domain-containing protein</fullName>
    </recommendedName>
</protein>
<dbReference type="RefSeq" id="WP_038072880.1">
    <property type="nucleotide sequence ID" value="NZ_AUND01000001.1"/>
</dbReference>
<dbReference type="SUPFAM" id="SSF103196">
    <property type="entry name" value="Roadblock/LC7 domain"/>
    <property type="match status" value="1"/>
</dbReference>
<organism evidence="1 2">
    <name type="scientific">Thioclava pacifica DSM 10166</name>
    <dbReference type="NCBI Taxonomy" id="1353537"/>
    <lineage>
        <taxon>Bacteria</taxon>
        <taxon>Pseudomonadati</taxon>
        <taxon>Pseudomonadota</taxon>
        <taxon>Alphaproteobacteria</taxon>
        <taxon>Rhodobacterales</taxon>
        <taxon>Paracoccaceae</taxon>
        <taxon>Thioclava</taxon>
    </lineage>
</organism>
<dbReference type="AlphaFoldDB" id="A0A074K488"/>
<evidence type="ECO:0000313" key="1">
    <source>
        <dbReference type="EMBL" id="KEO56397.1"/>
    </source>
</evidence>
<evidence type="ECO:0000313" key="2">
    <source>
        <dbReference type="Proteomes" id="UP000027432"/>
    </source>
</evidence>
<sequence length="118" mass="12453">MSTDISDLKNISGFIGACLVDSETGLMLASENGTGKFDLEAAGAVNTEVVRAERAALEALGLDDTVEDILITLGEQIHLIRPLGANPGVFVYVALNKKASNLGMARLVVKKVEGQLRI</sequence>
<gene>
    <name evidence="1" type="ORF">TP2_02385</name>
</gene>